<dbReference type="GO" id="GO:0006637">
    <property type="term" value="P:acyl-CoA metabolic process"/>
    <property type="evidence" value="ECO:0007669"/>
    <property type="project" value="InterPro"/>
</dbReference>
<gene>
    <name evidence="5" type="ORF">M2A_3108</name>
</gene>
<evidence type="ECO:0000256" key="1">
    <source>
        <dbReference type="ARBA" id="ARBA00006538"/>
    </source>
</evidence>
<feature type="domain" description="Acyl-CoA thioesterase-like C-terminal" evidence="4">
    <location>
        <begin position="127"/>
        <end position="263"/>
    </location>
</feature>
<dbReference type="InterPro" id="IPR003703">
    <property type="entry name" value="Acyl_CoA_thio"/>
</dbReference>
<dbReference type="InterPro" id="IPR029069">
    <property type="entry name" value="HotDog_dom_sf"/>
</dbReference>
<dbReference type="STRING" id="1333998.M2A_3108"/>
<accession>A0A081BEZ1</accession>
<dbReference type="CDD" id="cd00556">
    <property type="entry name" value="Thioesterase_II"/>
    <property type="match status" value="1"/>
</dbReference>
<evidence type="ECO:0000256" key="2">
    <source>
        <dbReference type="ARBA" id="ARBA00022801"/>
    </source>
</evidence>
<comment type="caution">
    <text evidence="5">The sequence shown here is derived from an EMBL/GenBank/DDBJ whole genome shotgun (WGS) entry which is preliminary data.</text>
</comment>
<dbReference type="InterPro" id="IPR049449">
    <property type="entry name" value="TesB_ACOT8-like_N"/>
</dbReference>
<dbReference type="PANTHER" id="PTHR11066:SF34">
    <property type="entry name" value="ACYL-COENZYME A THIOESTERASE 8"/>
    <property type="match status" value="1"/>
</dbReference>
<dbReference type="eggNOG" id="COG1946">
    <property type="taxonomic scope" value="Bacteria"/>
</dbReference>
<dbReference type="GO" id="GO:0047617">
    <property type="term" value="F:fatty acyl-CoA hydrolase activity"/>
    <property type="evidence" value="ECO:0007669"/>
    <property type="project" value="InterPro"/>
</dbReference>
<dbReference type="SUPFAM" id="SSF54637">
    <property type="entry name" value="Thioesterase/thiol ester dehydrase-isomerase"/>
    <property type="match status" value="2"/>
</dbReference>
<evidence type="ECO:0000259" key="3">
    <source>
        <dbReference type="Pfam" id="PF13622"/>
    </source>
</evidence>
<dbReference type="GO" id="GO:0009062">
    <property type="term" value="P:fatty acid catabolic process"/>
    <property type="evidence" value="ECO:0007669"/>
    <property type="project" value="TreeGrafter"/>
</dbReference>
<dbReference type="Pfam" id="PF20789">
    <property type="entry name" value="4HBT_3C"/>
    <property type="match status" value="1"/>
</dbReference>
<reference evidence="5 6" key="1">
    <citation type="submission" date="2014-07" db="EMBL/GenBank/DDBJ databases">
        <title>Tepidicaulis marinum gen. nov., sp. nov., a novel marine bacterium denitrifying nitrate to nitrous oxide strictly under microaerobic conditions.</title>
        <authorList>
            <person name="Takeuchi M."/>
            <person name="Yamagishi T."/>
            <person name="Kamagata Y."/>
            <person name="Oshima K."/>
            <person name="Hattori M."/>
            <person name="Katayama T."/>
            <person name="Hanada S."/>
            <person name="Tamaki H."/>
            <person name="Marumo K."/>
            <person name="Maeda H."/>
            <person name="Nedachi M."/>
            <person name="Iwasaki W."/>
            <person name="Suwa Y."/>
            <person name="Sakata S."/>
        </authorList>
    </citation>
    <scope>NUCLEOTIDE SEQUENCE [LARGE SCALE GENOMIC DNA]</scope>
    <source>
        <strain evidence="5 6">MA2</strain>
    </source>
</reference>
<dbReference type="GO" id="GO:0005829">
    <property type="term" value="C:cytosol"/>
    <property type="evidence" value="ECO:0007669"/>
    <property type="project" value="TreeGrafter"/>
</dbReference>
<keyword evidence="2" id="KW-0378">Hydrolase</keyword>
<evidence type="ECO:0000259" key="4">
    <source>
        <dbReference type="Pfam" id="PF20789"/>
    </source>
</evidence>
<dbReference type="InterPro" id="IPR042171">
    <property type="entry name" value="Acyl-CoA_hotdog"/>
</dbReference>
<keyword evidence="6" id="KW-1185">Reference proteome</keyword>
<comment type="similarity">
    <text evidence="1">Belongs to the C/M/P thioester hydrolase family.</text>
</comment>
<dbReference type="PANTHER" id="PTHR11066">
    <property type="entry name" value="ACYL-COA THIOESTERASE"/>
    <property type="match status" value="1"/>
</dbReference>
<dbReference type="Gene3D" id="2.40.160.210">
    <property type="entry name" value="Acyl-CoA thioesterase, double hotdog domain"/>
    <property type="match status" value="1"/>
</dbReference>
<feature type="domain" description="Acyl-CoA thioesterase-like N-terminal HotDog" evidence="3">
    <location>
        <begin position="23"/>
        <end position="106"/>
    </location>
</feature>
<dbReference type="Proteomes" id="UP000028702">
    <property type="component" value="Unassembled WGS sequence"/>
</dbReference>
<dbReference type="Pfam" id="PF13622">
    <property type="entry name" value="4HBT_3"/>
    <property type="match status" value="1"/>
</dbReference>
<protein>
    <submittedName>
        <fullName evidence="5">Conserved protein</fullName>
    </submittedName>
</protein>
<evidence type="ECO:0000313" key="5">
    <source>
        <dbReference type="EMBL" id="GAK46609.1"/>
    </source>
</evidence>
<proteinExistence type="inferred from homology"/>
<dbReference type="AlphaFoldDB" id="A0A081BEZ1"/>
<dbReference type="InterPro" id="IPR049450">
    <property type="entry name" value="ACOT8-like_C"/>
</dbReference>
<evidence type="ECO:0000313" key="6">
    <source>
        <dbReference type="Proteomes" id="UP000028702"/>
    </source>
</evidence>
<dbReference type="EMBL" id="BBIO01000022">
    <property type="protein sequence ID" value="GAK46609.1"/>
    <property type="molecule type" value="Genomic_DNA"/>
</dbReference>
<organism evidence="5 6">
    <name type="scientific">Tepidicaulis marinus</name>
    <dbReference type="NCBI Taxonomy" id="1333998"/>
    <lineage>
        <taxon>Bacteria</taxon>
        <taxon>Pseudomonadati</taxon>
        <taxon>Pseudomonadota</taxon>
        <taxon>Alphaproteobacteria</taxon>
        <taxon>Hyphomicrobiales</taxon>
        <taxon>Parvibaculaceae</taxon>
        <taxon>Tepidicaulis</taxon>
    </lineage>
</organism>
<sequence>MQPFASVLSSLTPAQESFEGTITPDWLQGRTLFGGMGAALCLHTARKLTGGERPLRSMTISYIAPVSPDAPFEITPRVLREERNVTQASAELRQNGTIATAAHFCFAKDFPSALSSDEMPMPAPRAPEESDPLPFFEGMSPSFAQHFDMHWSHGAFPVRGAEKGDNLVWVRHKDDVSDVKESAFIAMADALPPSAISMLSKPAPLSTLTWQLNILDPSFETEDQWWLTHARVLHAANGYVTQESRFWNSEGKIAAAGWQSVAVFG</sequence>
<name>A0A081BEZ1_9HYPH</name>